<keyword evidence="1" id="KW-0812">Transmembrane</keyword>
<comment type="caution">
    <text evidence="2">The sequence shown here is derived from an EMBL/GenBank/DDBJ whole genome shotgun (WGS) entry which is preliminary data.</text>
</comment>
<keyword evidence="1" id="KW-1133">Transmembrane helix</keyword>
<reference evidence="2 3" key="1">
    <citation type="submission" date="2021-03" db="EMBL/GenBank/DDBJ databases">
        <title>Antimicrobial resistance genes in bacteria isolated from Japanese honey, and their potential for conferring macrolide and lincosamide resistance in the American foulbrood pathogen Paenibacillus larvae.</title>
        <authorList>
            <person name="Okamoto M."/>
            <person name="Kumagai M."/>
            <person name="Kanamori H."/>
            <person name="Takamatsu D."/>
        </authorList>
    </citation>
    <scope>NUCLEOTIDE SEQUENCE [LARGE SCALE GENOMIC DNA]</scope>
    <source>
        <strain evidence="2 3">J42TS3</strain>
    </source>
</reference>
<accession>A0ABQ4MBA4</accession>
<organism evidence="2 3">
    <name type="scientific">Paenibacillus vini</name>
    <dbReference type="NCBI Taxonomy" id="1476024"/>
    <lineage>
        <taxon>Bacteria</taxon>
        <taxon>Bacillati</taxon>
        <taxon>Bacillota</taxon>
        <taxon>Bacilli</taxon>
        <taxon>Bacillales</taxon>
        <taxon>Paenibacillaceae</taxon>
        <taxon>Paenibacillus</taxon>
    </lineage>
</organism>
<dbReference type="Proteomes" id="UP000679992">
    <property type="component" value="Unassembled WGS sequence"/>
</dbReference>
<gene>
    <name evidence="2" type="ORF">J42TS3_23010</name>
</gene>
<evidence type="ECO:0000313" key="2">
    <source>
        <dbReference type="EMBL" id="GIP53266.1"/>
    </source>
</evidence>
<feature type="transmembrane region" description="Helical" evidence="1">
    <location>
        <begin position="6"/>
        <end position="24"/>
    </location>
</feature>
<protein>
    <recommendedName>
        <fullName evidence="4">DNA mismatch repair protein MutT</fullName>
    </recommendedName>
</protein>
<keyword evidence="1" id="KW-0472">Membrane</keyword>
<keyword evidence="3" id="KW-1185">Reference proteome</keyword>
<dbReference type="EMBL" id="BOSL01000006">
    <property type="protein sequence ID" value="GIP53266.1"/>
    <property type="molecule type" value="Genomic_DNA"/>
</dbReference>
<evidence type="ECO:0008006" key="4">
    <source>
        <dbReference type="Google" id="ProtNLM"/>
    </source>
</evidence>
<name>A0ABQ4MBA4_9BACL</name>
<evidence type="ECO:0000256" key="1">
    <source>
        <dbReference type="SAM" id="Phobius"/>
    </source>
</evidence>
<sequence>MKGEFVVEFVFPVLIGLAFLFTLVRIEINTKKKLDNDERIIERLDLIINEFRKTKNSEDN</sequence>
<evidence type="ECO:0000313" key="3">
    <source>
        <dbReference type="Proteomes" id="UP000679992"/>
    </source>
</evidence>
<proteinExistence type="predicted"/>